<reference evidence="1" key="1">
    <citation type="journal article" date="2021" name="Proc. Natl. Acad. Sci. U.S.A.">
        <title>A Catalog of Tens of Thousands of Viruses from Human Metagenomes Reveals Hidden Associations with Chronic Diseases.</title>
        <authorList>
            <person name="Tisza M.J."/>
            <person name="Buck C.B."/>
        </authorList>
    </citation>
    <scope>NUCLEOTIDE SEQUENCE</scope>
    <source>
        <strain evidence="1">CtPuP5</strain>
    </source>
</reference>
<name>A0A8S5LA18_9CAUD</name>
<organism evidence="1">
    <name type="scientific">Myoviridae sp. ctPuP5</name>
    <dbReference type="NCBI Taxonomy" id="2823543"/>
    <lineage>
        <taxon>Viruses</taxon>
        <taxon>Duplodnaviria</taxon>
        <taxon>Heunggongvirae</taxon>
        <taxon>Uroviricota</taxon>
        <taxon>Caudoviricetes</taxon>
    </lineage>
</organism>
<evidence type="ECO:0008006" key="2">
    <source>
        <dbReference type="Google" id="ProtNLM"/>
    </source>
</evidence>
<evidence type="ECO:0000313" key="1">
    <source>
        <dbReference type="EMBL" id="DAD66788.1"/>
    </source>
</evidence>
<dbReference type="EMBL" id="BK014662">
    <property type="protein sequence ID" value="DAD66788.1"/>
    <property type="molecule type" value="Genomic_DNA"/>
</dbReference>
<accession>A0A8S5LA18</accession>
<proteinExistence type="predicted"/>
<protein>
    <recommendedName>
        <fullName evidence="2">OmpA family protein</fullName>
    </recommendedName>
</protein>
<sequence length="1105" mass="125114">MSKLSNIIDDATSTYKDYSKDLVQQVQKHYVLSELLGVPISGYSSFTLRNQFYRNRLMNLNIEQHNKILNNFGEGVIPSLGTVSDINYNDDFASVISAEEIAGNNTTRQRLQGGSNYDNINDLYYNTSNLYYDDNNNGTFSNKLKLTNPNSILNKTKKLFNMYKIDTIISRFHTESPNVDQSIGSAVSVYGMSHGRNLLKKDAEDAKAGVDFYTNGYNNPYCRVWTHHHQYDDISKLIRPFTDENGTPTSIGDLQKDWTFIRGKTGAARLDKYSVLNKNGFVNISPSYDANENLKVDTKHCMFSIENLAWKGYDPYSFEKALSWEQRGPMGGRIMWFPPYGIEFTENVNVNWNSDTLIGRGENIYTYINTERSGNLSFKMLVDHPSIINYYEGNKITYEQSEESQYAWSKRTGINDSSLYEFYKGKMPEIRANGLPGVNTGKTLNDYISEAVNNTFSTKKSLVDSGHRSGARDTDLLRFFAGCDTIDGVAKNLTDEFKQGESKTEKTTETKKVTPTPKPIVVEEVPEVTGSVVFYVFYPNNYSGYYDAPDSKVEAMAYLLNGAICQKHGKEDIPISFSTLRNIANGVNGIGSGYEMTTNEGVSDYKSTYDFAEEEMWITGTTAAKKIWKYRIDGNYDIKNDKNNYYNQQLLYLANYKDNNGSGENNNTLNSNFKSVQSIFSNESSTDSLYSFAEIAYVLSDSDEAKNIIEEKLVRALGDGQLVTERLNKLKELFDNFTVTEINSLGYSNSHGNNANTNVNNNRNIELAKNRARSVTKWLEKTKTFSSNDIEIINDYIPYEAVNNQDVSSIDAKKWRSARVEIKYRMSGTKKLAEASQTVNGTEEGEIIEQGIQEYIGYNTKIDENGKTVYEDSSGQIWEKDSEGNLILSVVLDTIIPASATSRNEEFNNIRYDQEYRFFKVLKEKSPSIFEQLKEKIKYFDPAFHSMTPEGFNGRLNFLHQCTRQGNTIGASDTNNAKTATNLAFGRPPICVLRLGDFYYTEIVITNMTITYDPLQWDLNSEGIGVQPLIANINLTFNFIGGSDLAGPIKRLQNAMSFNYYANAEVYDNRADRVTYPESRNHVYNDSSTGMDNAVYDAYNTKMSN</sequence>